<evidence type="ECO:0000313" key="2">
    <source>
        <dbReference type="Proteomes" id="UP000292082"/>
    </source>
</evidence>
<accession>A0A4Q9NFC4</accession>
<protein>
    <submittedName>
        <fullName evidence="1">Uncharacterized protein</fullName>
    </submittedName>
</protein>
<reference evidence="1 2" key="1">
    <citation type="submission" date="2019-01" db="EMBL/GenBank/DDBJ databases">
        <title>Draft genome sequences of three monokaryotic isolates of the white-rot basidiomycete fungus Dichomitus squalens.</title>
        <authorList>
            <consortium name="DOE Joint Genome Institute"/>
            <person name="Lopez S.C."/>
            <person name="Andreopoulos B."/>
            <person name="Pangilinan J."/>
            <person name="Lipzen A."/>
            <person name="Riley R."/>
            <person name="Ahrendt S."/>
            <person name="Ng V."/>
            <person name="Barry K."/>
            <person name="Daum C."/>
            <person name="Grigoriev I.V."/>
            <person name="Hilden K.S."/>
            <person name="Makela M.R."/>
            <person name="de Vries R.P."/>
        </authorList>
    </citation>
    <scope>NUCLEOTIDE SEQUENCE [LARGE SCALE GENOMIC DNA]</scope>
    <source>
        <strain evidence="1 2">CBS 464.89</strain>
    </source>
</reference>
<name>A0A4Q9NFC4_9APHY</name>
<evidence type="ECO:0000313" key="1">
    <source>
        <dbReference type="EMBL" id="TBU64580.1"/>
    </source>
</evidence>
<gene>
    <name evidence="1" type="ORF">BD310DRAFT_944390</name>
</gene>
<dbReference type="EMBL" id="ML145086">
    <property type="protein sequence ID" value="TBU64580.1"/>
    <property type="molecule type" value="Genomic_DNA"/>
</dbReference>
<keyword evidence="2" id="KW-1185">Reference proteome</keyword>
<proteinExistence type="predicted"/>
<dbReference type="AlphaFoldDB" id="A0A4Q9NFC4"/>
<sequence length="88" mass="9050">MTREREQERKLYQIAGIVLSVAFVSAIATSLGSGAVYAQGLSGLTNVRYSVPASLCVRSHGGGGALGWNLPSQSSHSIAAAANDECLA</sequence>
<dbReference type="Proteomes" id="UP000292082">
    <property type="component" value="Unassembled WGS sequence"/>
</dbReference>
<organism evidence="1 2">
    <name type="scientific">Dichomitus squalens</name>
    <dbReference type="NCBI Taxonomy" id="114155"/>
    <lineage>
        <taxon>Eukaryota</taxon>
        <taxon>Fungi</taxon>
        <taxon>Dikarya</taxon>
        <taxon>Basidiomycota</taxon>
        <taxon>Agaricomycotina</taxon>
        <taxon>Agaricomycetes</taxon>
        <taxon>Polyporales</taxon>
        <taxon>Polyporaceae</taxon>
        <taxon>Dichomitus</taxon>
    </lineage>
</organism>